<dbReference type="AlphaFoldDB" id="A0A1U7HYB5"/>
<keyword evidence="4" id="KW-1185">Reference proteome</keyword>
<dbReference type="Pfam" id="PF06722">
    <property type="entry name" value="EryCIII-like_C"/>
    <property type="match status" value="1"/>
</dbReference>
<protein>
    <submittedName>
        <fullName evidence="3">Uncharacterized protein</fullName>
    </submittedName>
</protein>
<evidence type="ECO:0000259" key="2">
    <source>
        <dbReference type="Pfam" id="PF06722"/>
    </source>
</evidence>
<gene>
    <name evidence="3" type="ORF">NIES1031_04740</name>
</gene>
<dbReference type="InterPro" id="IPR050426">
    <property type="entry name" value="Glycosyltransferase_28"/>
</dbReference>
<dbReference type="InterPro" id="IPR002213">
    <property type="entry name" value="UDP_glucos_trans"/>
</dbReference>
<dbReference type="InterPro" id="IPR004276">
    <property type="entry name" value="GlycoTrans_28_N"/>
</dbReference>
<dbReference type="GO" id="GO:0033072">
    <property type="term" value="P:vancomycin biosynthetic process"/>
    <property type="evidence" value="ECO:0007669"/>
    <property type="project" value="UniProtKB-ARBA"/>
</dbReference>
<dbReference type="PANTHER" id="PTHR48050:SF13">
    <property type="entry name" value="STEROL 3-BETA-GLUCOSYLTRANSFERASE UGT80A2"/>
    <property type="match status" value="1"/>
</dbReference>
<dbReference type="RefSeq" id="WP_073548335.1">
    <property type="nucleotide sequence ID" value="NZ_CAWMVK010000023.1"/>
</dbReference>
<evidence type="ECO:0000259" key="1">
    <source>
        <dbReference type="Pfam" id="PF03033"/>
    </source>
</evidence>
<proteinExistence type="predicted"/>
<dbReference type="STRING" id="247279.NIES1031_04740"/>
<sequence length="407" mass="45592">MRITILAIGSRGDVQPYIALGLGLQAAGHQVQLASYARFAEFVRSYGIEFAAVGANPQGYIQALSKNVDYWRIFGDNLEQLLEDCWNCCQGTEAIIYSQVALPGYHIAEKLNLPCFAAFTNPLTRTRAFPHPLYTSSVNFGGTYNWLTYVVHEQLRWQSVRQKINRWRQDLGLSPVPFAGLYSRVQQQQIPILHCFSPTVIPKPKDWSDWAYVTGYWFLEHLPKWEPPADLVDFIDSGMPPIYIGFGSMSERNPETVINLVLDSLVQTKQRGILFSNWGGLQNVDLPDNVFLMTSSVPHDWLFPLCRAVVHHGGAGTTAAALRAGIPSIVLPFGVDQPFWGQRVADLGAGTLPIRQQELTQDKLIAAIQDVIDNKIMIDRARALSDRIRAEDGVKRAVEIIQSYLHA</sequence>
<dbReference type="CDD" id="cd03784">
    <property type="entry name" value="GT1_Gtf-like"/>
    <property type="match status" value="1"/>
</dbReference>
<dbReference type="EMBL" id="MRCC01000003">
    <property type="protein sequence ID" value="OKH28539.1"/>
    <property type="molecule type" value="Genomic_DNA"/>
</dbReference>
<dbReference type="PANTHER" id="PTHR48050">
    <property type="entry name" value="STEROL 3-BETA-GLUCOSYLTRANSFERASE"/>
    <property type="match status" value="1"/>
</dbReference>
<evidence type="ECO:0000313" key="4">
    <source>
        <dbReference type="Proteomes" id="UP000185984"/>
    </source>
</evidence>
<feature type="domain" description="Glycosyltransferase family 28 N-terminal" evidence="1">
    <location>
        <begin position="3"/>
        <end position="130"/>
    </location>
</feature>
<dbReference type="SUPFAM" id="SSF53756">
    <property type="entry name" value="UDP-Glycosyltransferase/glycogen phosphorylase"/>
    <property type="match status" value="1"/>
</dbReference>
<dbReference type="GO" id="GO:0008194">
    <property type="term" value="F:UDP-glycosyltransferase activity"/>
    <property type="evidence" value="ECO:0007669"/>
    <property type="project" value="InterPro"/>
</dbReference>
<organism evidence="3 4">
    <name type="scientific">Chroogloeocystis siderophila 5.2 s.c.1</name>
    <dbReference type="NCBI Taxonomy" id="247279"/>
    <lineage>
        <taxon>Bacteria</taxon>
        <taxon>Bacillati</taxon>
        <taxon>Cyanobacteriota</taxon>
        <taxon>Cyanophyceae</taxon>
        <taxon>Oscillatoriophycideae</taxon>
        <taxon>Chroococcales</taxon>
        <taxon>Chroococcaceae</taxon>
        <taxon>Chroogloeocystis</taxon>
    </lineage>
</organism>
<name>A0A1U7HYB5_9CHRO</name>
<dbReference type="GO" id="GO:0016758">
    <property type="term" value="F:hexosyltransferase activity"/>
    <property type="evidence" value="ECO:0007669"/>
    <property type="project" value="InterPro"/>
</dbReference>
<dbReference type="OrthoDB" id="9805366at2"/>
<dbReference type="Gene3D" id="3.40.50.2000">
    <property type="entry name" value="Glycogen Phosphorylase B"/>
    <property type="match status" value="2"/>
</dbReference>
<comment type="caution">
    <text evidence="3">The sequence shown here is derived from an EMBL/GenBank/DDBJ whole genome shotgun (WGS) entry which is preliminary data.</text>
</comment>
<dbReference type="FunFam" id="3.40.50.2000:FF:000009">
    <property type="entry name" value="Sterol 3-beta-glucosyltransferase UGT80A2"/>
    <property type="match status" value="1"/>
</dbReference>
<evidence type="ECO:0000313" key="3">
    <source>
        <dbReference type="EMBL" id="OKH28539.1"/>
    </source>
</evidence>
<reference evidence="3 4" key="1">
    <citation type="submission" date="2016-11" db="EMBL/GenBank/DDBJ databases">
        <title>Draft Genome Sequences of Nine Cyanobacterial Strains from Diverse Habitats.</title>
        <authorList>
            <person name="Zhu T."/>
            <person name="Hou S."/>
            <person name="Lu X."/>
            <person name="Hess W.R."/>
        </authorList>
    </citation>
    <scope>NUCLEOTIDE SEQUENCE [LARGE SCALE GENOMIC DNA]</scope>
    <source>
        <strain evidence="3 4">5.2 s.c.1</strain>
    </source>
</reference>
<dbReference type="Proteomes" id="UP000185984">
    <property type="component" value="Unassembled WGS sequence"/>
</dbReference>
<feature type="domain" description="Erythromycin biosynthesis protein CIII-like C-terminal" evidence="2">
    <location>
        <begin position="284"/>
        <end position="390"/>
    </location>
</feature>
<dbReference type="Pfam" id="PF03033">
    <property type="entry name" value="Glyco_transf_28"/>
    <property type="match status" value="1"/>
</dbReference>
<dbReference type="GO" id="GO:0005975">
    <property type="term" value="P:carbohydrate metabolic process"/>
    <property type="evidence" value="ECO:0007669"/>
    <property type="project" value="InterPro"/>
</dbReference>
<dbReference type="InterPro" id="IPR010610">
    <property type="entry name" value="EryCIII-like_C"/>
</dbReference>
<accession>A0A1U7HYB5</accession>